<protein>
    <submittedName>
        <fullName evidence="1">Uncharacterized protein</fullName>
    </submittedName>
</protein>
<gene>
    <name evidence="1" type="ORF">CHARACLAT_016529</name>
</gene>
<accession>A0ABU7F3J3</accession>
<comment type="caution">
    <text evidence="1">The sequence shown here is derived from an EMBL/GenBank/DDBJ whole genome shotgun (WGS) entry which is preliminary data.</text>
</comment>
<name>A0ABU7F3J3_9TELE</name>
<dbReference type="EMBL" id="JAHUTJ010075116">
    <property type="protein sequence ID" value="MED6294008.1"/>
    <property type="molecule type" value="Genomic_DNA"/>
</dbReference>
<proteinExistence type="predicted"/>
<reference evidence="1 2" key="1">
    <citation type="submission" date="2021-06" db="EMBL/GenBank/DDBJ databases">
        <authorList>
            <person name="Palmer J.M."/>
        </authorList>
    </citation>
    <scope>NUCLEOTIDE SEQUENCE [LARGE SCALE GENOMIC DNA]</scope>
    <source>
        <strain evidence="1 2">CL_MEX2019</strain>
        <tissue evidence="1">Muscle</tissue>
    </source>
</reference>
<keyword evidence="2" id="KW-1185">Reference proteome</keyword>
<evidence type="ECO:0000313" key="2">
    <source>
        <dbReference type="Proteomes" id="UP001352852"/>
    </source>
</evidence>
<sequence>MSLQYFHKMFFPQDGIYVVKCTLHLDWCSQACNEKKNKTFLPNVMGKHFSVIRPQDMSPKIKVFVHLPARIFIRNLALILRLIGCYFVSKQILLWDTELAYNWLRSSMWPRLQKSGN</sequence>
<dbReference type="Proteomes" id="UP001352852">
    <property type="component" value="Unassembled WGS sequence"/>
</dbReference>
<evidence type="ECO:0000313" key="1">
    <source>
        <dbReference type="EMBL" id="MED6294008.1"/>
    </source>
</evidence>
<organism evidence="1 2">
    <name type="scientific">Characodon lateralis</name>
    <dbReference type="NCBI Taxonomy" id="208331"/>
    <lineage>
        <taxon>Eukaryota</taxon>
        <taxon>Metazoa</taxon>
        <taxon>Chordata</taxon>
        <taxon>Craniata</taxon>
        <taxon>Vertebrata</taxon>
        <taxon>Euteleostomi</taxon>
        <taxon>Actinopterygii</taxon>
        <taxon>Neopterygii</taxon>
        <taxon>Teleostei</taxon>
        <taxon>Neoteleostei</taxon>
        <taxon>Acanthomorphata</taxon>
        <taxon>Ovalentaria</taxon>
        <taxon>Atherinomorphae</taxon>
        <taxon>Cyprinodontiformes</taxon>
        <taxon>Goodeidae</taxon>
        <taxon>Characodon</taxon>
    </lineage>
</organism>